<dbReference type="Gene3D" id="3.90.960.10">
    <property type="entry name" value="YbaK/aminoacyl-tRNA synthetase-associated domain"/>
    <property type="match status" value="1"/>
</dbReference>
<evidence type="ECO:0000313" key="3">
    <source>
        <dbReference type="Proteomes" id="UP000295444"/>
    </source>
</evidence>
<organism evidence="2 3">
    <name type="scientific">Labedaea rhizosphaerae</name>
    <dbReference type="NCBI Taxonomy" id="598644"/>
    <lineage>
        <taxon>Bacteria</taxon>
        <taxon>Bacillati</taxon>
        <taxon>Actinomycetota</taxon>
        <taxon>Actinomycetes</taxon>
        <taxon>Pseudonocardiales</taxon>
        <taxon>Pseudonocardiaceae</taxon>
        <taxon>Labedaea</taxon>
    </lineage>
</organism>
<feature type="domain" description="YbaK/aminoacyl-tRNA synthetase-associated" evidence="1">
    <location>
        <begin position="26"/>
        <end position="146"/>
    </location>
</feature>
<proteinExistence type="predicted"/>
<gene>
    <name evidence="2" type="ORF">EV186_101895</name>
</gene>
<dbReference type="AlphaFoldDB" id="A0A4R6SM14"/>
<dbReference type="Pfam" id="PF04073">
    <property type="entry name" value="tRNA_edit"/>
    <property type="match status" value="1"/>
</dbReference>
<dbReference type="Proteomes" id="UP000295444">
    <property type="component" value="Unassembled WGS sequence"/>
</dbReference>
<sequence length="160" mass="17636">MTGQDGYHAILHLLDAHGTAYRVMEHEPAGPTAEASAQRGHDLTDAAKCLIVELKGETEPKYVLAVVEGHRRVHLKSVRRLFGCSDASLAPAEVAERFGRAKIGSIPPFAFEGALELVVDVRLLDHPTIYFNAARLDRSLELDVRSYLQVAMPRIARIAR</sequence>
<dbReference type="SUPFAM" id="SSF55826">
    <property type="entry name" value="YbaK/ProRS associated domain"/>
    <property type="match status" value="1"/>
</dbReference>
<name>A0A4R6SM14_LABRH</name>
<protein>
    <submittedName>
        <fullName evidence="2">Ala-tRNA(Pro) deacylase</fullName>
    </submittedName>
</protein>
<dbReference type="RefSeq" id="WP_208115469.1">
    <property type="nucleotide sequence ID" value="NZ_SNXZ01000001.1"/>
</dbReference>
<evidence type="ECO:0000259" key="1">
    <source>
        <dbReference type="Pfam" id="PF04073"/>
    </source>
</evidence>
<dbReference type="PANTHER" id="PTHR30411:SF9">
    <property type="entry name" value="MULTIFUNCTIONAL SER_THR-TRNA DEACYLASE PROXP-Y"/>
    <property type="match status" value="1"/>
</dbReference>
<dbReference type="InterPro" id="IPR007214">
    <property type="entry name" value="YbaK/aa-tRNA-synth-assoc-dom"/>
</dbReference>
<reference evidence="2 3" key="1">
    <citation type="submission" date="2019-03" db="EMBL/GenBank/DDBJ databases">
        <title>Genomic Encyclopedia of Type Strains, Phase IV (KMG-IV): sequencing the most valuable type-strain genomes for metagenomic binning, comparative biology and taxonomic classification.</title>
        <authorList>
            <person name="Goeker M."/>
        </authorList>
    </citation>
    <scope>NUCLEOTIDE SEQUENCE [LARGE SCALE GENOMIC DNA]</scope>
    <source>
        <strain evidence="2 3">DSM 45361</strain>
    </source>
</reference>
<dbReference type="GO" id="GO:0002161">
    <property type="term" value="F:aminoacyl-tRNA deacylase activity"/>
    <property type="evidence" value="ECO:0007669"/>
    <property type="project" value="InterPro"/>
</dbReference>
<dbReference type="PANTHER" id="PTHR30411">
    <property type="entry name" value="CYTOPLASMIC PROTEIN"/>
    <property type="match status" value="1"/>
</dbReference>
<dbReference type="EMBL" id="SNXZ01000001">
    <property type="protein sequence ID" value="TDQ04934.1"/>
    <property type="molecule type" value="Genomic_DNA"/>
</dbReference>
<evidence type="ECO:0000313" key="2">
    <source>
        <dbReference type="EMBL" id="TDQ04934.1"/>
    </source>
</evidence>
<comment type="caution">
    <text evidence="2">The sequence shown here is derived from an EMBL/GenBank/DDBJ whole genome shotgun (WGS) entry which is preliminary data.</text>
</comment>
<dbReference type="InterPro" id="IPR036754">
    <property type="entry name" value="YbaK/aa-tRNA-synt-asso_dom_sf"/>
</dbReference>
<keyword evidence="3" id="KW-1185">Reference proteome</keyword>
<accession>A0A4R6SM14</accession>